<feature type="transmembrane region" description="Helical" evidence="7">
    <location>
        <begin position="7"/>
        <end position="25"/>
    </location>
</feature>
<dbReference type="GO" id="GO:0016788">
    <property type="term" value="F:hydrolase activity, acting on ester bonds"/>
    <property type="evidence" value="ECO:0007669"/>
    <property type="project" value="UniProtKB-ARBA"/>
</dbReference>
<keyword evidence="7" id="KW-0472">Membrane</keyword>
<dbReference type="GO" id="GO:0016740">
    <property type="term" value="F:transferase activity"/>
    <property type="evidence" value="ECO:0007669"/>
    <property type="project" value="UniProtKB-KW"/>
</dbReference>
<keyword evidence="10" id="KW-1185">Reference proteome</keyword>
<dbReference type="Gene3D" id="3.40.50.1110">
    <property type="entry name" value="SGNH hydrolase"/>
    <property type="match status" value="1"/>
</dbReference>
<comment type="caution">
    <text evidence="9">The sequence shown here is derived from an EMBL/GenBank/DDBJ whole genome shotgun (WGS) entry which is preliminary data.</text>
</comment>
<gene>
    <name evidence="9" type="ORF">H2O73_18585</name>
</gene>
<keyword evidence="7" id="KW-1133">Transmembrane helix</keyword>
<dbReference type="GO" id="GO:0042597">
    <property type="term" value="C:periplasmic space"/>
    <property type="evidence" value="ECO:0007669"/>
    <property type="project" value="UniProtKB-SubCell"/>
</dbReference>
<dbReference type="EMBL" id="JACFYF010000019">
    <property type="protein sequence ID" value="MBA5764366.1"/>
    <property type="molecule type" value="Genomic_DNA"/>
</dbReference>
<name>A0A7W2FUA1_9VIBR</name>
<comment type="subcellular location">
    <subcellularLocation>
        <location evidence="1">Periplasm</location>
    </subcellularLocation>
</comment>
<evidence type="ECO:0000256" key="4">
    <source>
        <dbReference type="ARBA" id="ARBA00022729"/>
    </source>
</evidence>
<accession>A0A7W2FUA1</accession>
<evidence type="ECO:0000256" key="3">
    <source>
        <dbReference type="ARBA" id="ARBA00022679"/>
    </source>
</evidence>
<dbReference type="RefSeq" id="WP_182110419.1">
    <property type="nucleotide sequence ID" value="NZ_JACFYF010000019.1"/>
</dbReference>
<dbReference type="InterPro" id="IPR031811">
    <property type="entry name" value="ALGX/ALGJ_SGNH-like"/>
</dbReference>
<evidence type="ECO:0000313" key="9">
    <source>
        <dbReference type="EMBL" id="MBA5764366.1"/>
    </source>
</evidence>
<dbReference type="Pfam" id="PF16822">
    <property type="entry name" value="ALGX"/>
    <property type="match status" value="1"/>
</dbReference>
<dbReference type="GO" id="GO:0042121">
    <property type="term" value="P:alginic acid biosynthetic process"/>
    <property type="evidence" value="ECO:0007669"/>
    <property type="project" value="UniProtKB-UniPathway"/>
</dbReference>
<evidence type="ECO:0000256" key="2">
    <source>
        <dbReference type="ARBA" id="ARBA00005182"/>
    </source>
</evidence>
<keyword evidence="6" id="KW-0016">Alginate biosynthesis</keyword>
<evidence type="ECO:0000256" key="7">
    <source>
        <dbReference type="SAM" id="Phobius"/>
    </source>
</evidence>
<keyword evidence="5" id="KW-0574">Periplasm</keyword>
<dbReference type="Proteomes" id="UP000571701">
    <property type="component" value="Unassembled WGS sequence"/>
</dbReference>
<protein>
    <recommendedName>
        <fullName evidence="8">AlgX/AlgJ SGNH hydrolase-like domain-containing protein</fullName>
    </recommendedName>
</protein>
<keyword evidence="7" id="KW-0812">Transmembrane</keyword>
<evidence type="ECO:0000259" key="8">
    <source>
        <dbReference type="Pfam" id="PF16822"/>
    </source>
</evidence>
<dbReference type="InterPro" id="IPR036514">
    <property type="entry name" value="SGNH_hydro_sf"/>
</dbReference>
<dbReference type="AlphaFoldDB" id="A0A7W2FUA1"/>
<comment type="pathway">
    <text evidence="2">Glycan biosynthesis; alginate biosynthesis.</text>
</comment>
<reference evidence="9 10" key="1">
    <citation type="submission" date="2020-07" db="EMBL/GenBank/DDBJ databases">
        <title>Vibrio marinisediminis sp. nov., isolated from marine sediment.</title>
        <authorList>
            <person name="Ji X."/>
        </authorList>
    </citation>
    <scope>NUCLEOTIDE SEQUENCE [LARGE SCALE GENOMIC DNA]</scope>
    <source>
        <strain evidence="9 10">404</strain>
    </source>
</reference>
<keyword evidence="4" id="KW-0732">Signal</keyword>
<keyword evidence="3" id="KW-0808">Transferase</keyword>
<evidence type="ECO:0000256" key="1">
    <source>
        <dbReference type="ARBA" id="ARBA00004418"/>
    </source>
</evidence>
<proteinExistence type="predicted"/>
<evidence type="ECO:0000256" key="5">
    <source>
        <dbReference type="ARBA" id="ARBA00022764"/>
    </source>
</evidence>
<organism evidence="9 10">
    <name type="scientific">Vibrio marinisediminis</name>
    <dbReference type="NCBI Taxonomy" id="2758441"/>
    <lineage>
        <taxon>Bacteria</taxon>
        <taxon>Pseudomonadati</taxon>
        <taxon>Pseudomonadota</taxon>
        <taxon>Gammaproteobacteria</taxon>
        <taxon>Vibrionales</taxon>
        <taxon>Vibrionaceae</taxon>
        <taxon>Vibrio</taxon>
    </lineage>
</organism>
<sequence length="349" mass="39563">MSRYLNIATTLIVTGIIISITTWNLKKFQLTNISEEHHLFDGSQARELEAQFEKSLIISKWSKGLWAAIDYALLKEGYKGVVVGKDGWLFSSEEYYVPKQESRVKPNISYVKNVASILSEFNIALKVVLIPEKAEVYSEYAPKQLSRGQLLREKVTSALNKEDVFVIDLYSKLARSKSDQQVFLKTDTHWTPLGAKIAAREIAQSIPLFGKQDFNTVKETSTVFRGDLFNFIPVAPYFDQFGPEPDRLTTFTTSSASTSEEDLLFSPISEPPIALVGTSYSANSNWNFPGFLREFSKQDILNLSTEGEGPFEPMKAFISENNFSSTNIKIVLWEIPIRYFESKDFYATK</sequence>
<evidence type="ECO:0000313" key="10">
    <source>
        <dbReference type="Proteomes" id="UP000571701"/>
    </source>
</evidence>
<evidence type="ECO:0000256" key="6">
    <source>
        <dbReference type="ARBA" id="ARBA00022841"/>
    </source>
</evidence>
<dbReference type="UniPathway" id="UPA00286"/>
<feature type="domain" description="AlgX/AlgJ SGNH hydrolase-like" evidence="8">
    <location>
        <begin position="81"/>
        <end position="336"/>
    </location>
</feature>